<organism evidence="1 2">
    <name type="scientific">Entomophthora muscae</name>
    <dbReference type="NCBI Taxonomy" id="34485"/>
    <lineage>
        <taxon>Eukaryota</taxon>
        <taxon>Fungi</taxon>
        <taxon>Fungi incertae sedis</taxon>
        <taxon>Zoopagomycota</taxon>
        <taxon>Entomophthoromycotina</taxon>
        <taxon>Entomophthoromycetes</taxon>
        <taxon>Entomophthorales</taxon>
        <taxon>Entomophthoraceae</taxon>
        <taxon>Entomophthora</taxon>
    </lineage>
</organism>
<protein>
    <submittedName>
        <fullName evidence="1">Uncharacterized protein</fullName>
    </submittedName>
</protein>
<sequence>MSSNRVSPFIRLLFDIISDEINQSYISWAEDGQSFIIHNIGAFQTSILLPHFKHQNTNSFFSPVNSSYVLLYEFKRTSDGRKIRGKGLEAYCSFKHEHFVRGRPQFLCYIRRSNARRYYKKVKKSHDDVLFERYIYSSAMPDPTSSPHPKLSPLPAALGYSDTFFSKPTTSNSALQKQTIESLFDSIFPPASDA</sequence>
<keyword evidence="2" id="KW-1185">Reference proteome</keyword>
<accession>A0ACC2U3I1</accession>
<gene>
    <name evidence="1" type="ORF">DSO57_1015970</name>
</gene>
<name>A0ACC2U3I1_9FUNG</name>
<evidence type="ECO:0000313" key="2">
    <source>
        <dbReference type="Proteomes" id="UP001165960"/>
    </source>
</evidence>
<proteinExistence type="predicted"/>
<comment type="caution">
    <text evidence="1">The sequence shown here is derived from an EMBL/GenBank/DDBJ whole genome shotgun (WGS) entry which is preliminary data.</text>
</comment>
<dbReference type="EMBL" id="QTSX02001484">
    <property type="protein sequence ID" value="KAJ9081300.1"/>
    <property type="molecule type" value="Genomic_DNA"/>
</dbReference>
<dbReference type="Proteomes" id="UP001165960">
    <property type="component" value="Unassembled WGS sequence"/>
</dbReference>
<reference evidence="1" key="1">
    <citation type="submission" date="2022-04" db="EMBL/GenBank/DDBJ databases">
        <title>Genome of the entomopathogenic fungus Entomophthora muscae.</title>
        <authorList>
            <person name="Elya C."/>
            <person name="Lovett B.R."/>
            <person name="Lee E."/>
            <person name="Macias A.M."/>
            <person name="Hajek A.E."/>
            <person name="De Bivort B.L."/>
            <person name="Kasson M.T."/>
            <person name="De Fine Licht H.H."/>
            <person name="Stajich J.E."/>
        </authorList>
    </citation>
    <scope>NUCLEOTIDE SEQUENCE</scope>
    <source>
        <strain evidence="1">Berkeley</strain>
    </source>
</reference>
<evidence type="ECO:0000313" key="1">
    <source>
        <dbReference type="EMBL" id="KAJ9081300.1"/>
    </source>
</evidence>